<dbReference type="InterPro" id="IPR020904">
    <property type="entry name" value="Sc_DH/Rdtase_CS"/>
</dbReference>
<dbReference type="GO" id="GO:0006633">
    <property type="term" value="P:fatty acid biosynthetic process"/>
    <property type="evidence" value="ECO:0007669"/>
    <property type="project" value="TreeGrafter"/>
</dbReference>
<evidence type="ECO:0000313" key="4">
    <source>
        <dbReference type="EMBL" id="TDH71560.1"/>
    </source>
</evidence>
<accession>A0A976FRZ1</accession>
<name>A0A976FRZ1_BRELC</name>
<evidence type="ECO:0000256" key="1">
    <source>
        <dbReference type="ARBA" id="ARBA00006484"/>
    </source>
</evidence>
<dbReference type="AlphaFoldDB" id="A0A976FRZ1"/>
<dbReference type="SMART" id="SM00822">
    <property type="entry name" value="PKS_KR"/>
    <property type="match status" value="1"/>
</dbReference>
<dbReference type="PANTHER" id="PTHR42760">
    <property type="entry name" value="SHORT-CHAIN DEHYDROGENASES/REDUCTASES FAMILY MEMBER"/>
    <property type="match status" value="1"/>
</dbReference>
<dbReference type="GeneID" id="94350213"/>
<dbReference type="PRINTS" id="PR00080">
    <property type="entry name" value="SDRFAMILY"/>
</dbReference>
<sequence length="248" mass="26106">MSLGVALVTGGSRGIGFAVARQLYRRGWQVALTSRDLTRAQEAAQRISADVLPIAYSCPRRGEGDASVKAAQLVAQVTDNFGACPSALVNAAGYTKDSLLLRLHEVDLEDLLLTNLVAPVLMCKAVAKGMIQRRQGSIINIGSVVGAAGNAGQVAYSASKSGLVGVTKTLAKELGTRNIRVNLIEPGFIQTEMTDTMSNAARERVLNNISLARFGTADEVAQLVAFLVSDEASYITGQCLRIDGGLAL</sequence>
<dbReference type="RefSeq" id="XP_067821059.1">
    <property type="nucleotide sequence ID" value="XM_067964542.1"/>
</dbReference>
<evidence type="ECO:0000259" key="3">
    <source>
        <dbReference type="SMART" id="SM00822"/>
    </source>
</evidence>
<organism evidence="4 5">
    <name type="scientific">Bremia lactucae</name>
    <name type="common">Lettuce downy mildew</name>
    <dbReference type="NCBI Taxonomy" id="4779"/>
    <lineage>
        <taxon>Eukaryota</taxon>
        <taxon>Sar</taxon>
        <taxon>Stramenopiles</taxon>
        <taxon>Oomycota</taxon>
        <taxon>Peronosporomycetes</taxon>
        <taxon>Peronosporales</taxon>
        <taxon>Peronosporaceae</taxon>
        <taxon>Bremia</taxon>
    </lineage>
</organism>
<protein>
    <recommendedName>
        <fullName evidence="3">Ketoreductase domain-containing protein</fullName>
    </recommendedName>
</protein>
<dbReference type="OrthoDB" id="1393670at2759"/>
<dbReference type="GO" id="GO:0016616">
    <property type="term" value="F:oxidoreductase activity, acting on the CH-OH group of donors, NAD or NADP as acceptor"/>
    <property type="evidence" value="ECO:0007669"/>
    <property type="project" value="TreeGrafter"/>
</dbReference>
<dbReference type="Pfam" id="PF13561">
    <property type="entry name" value="adh_short_C2"/>
    <property type="match status" value="1"/>
</dbReference>
<evidence type="ECO:0000256" key="2">
    <source>
        <dbReference type="ARBA" id="ARBA00023002"/>
    </source>
</evidence>
<dbReference type="FunFam" id="3.40.50.720:FF:000173">
    <property type="entry name" value="3-oxoacyl-[acyl-carrier protein] reductase"/>
    <property type="match status" value="1"/>
</dbReference>
<dbReference type="EMBL" id="SHOA02000015">
    <property type="protein sequence ID" value="TDH71560.1"/>
    <property type="molecule type" value="Genomic_DNA"/>
</dbReference>
<dbReference type="InterPro" id="IPR057326">
    <property type="entry name" value="KR_dom"/>
</dbReference>
<dbReference type="InterPro" id="IPR036291">
    <property type="entry name" value="NAD(P)-bd_dom_sf"/>
</dbReference>
<feature type="domain" description="Ketoreductase" evidence="3">
    <location>
        <begin position="4"/>
        <end position="187"/>
    </location>
</feature>
<dbReference type="GO" id="GO:0048038">
    <property type="term" value="F:quinone binding"/>
    <property type="evidence" value="ECO:0007669"/>
    <property type="project" value="TreeGrafter"/>
</dbReference>
<keyword evidence="2" id="KW-0560">Oxidoreductase</keyword>
<evidence type="ECO:0000313" key="5">
    <source>
        <dbReference type="Proteomes" id="UP000294530"/>
    </source>
</evidence>
<keyword evidence="5" id="KW-1185">Reference proteome</keyword>
<comment type="caution">
    <text evidence="4">The sequence shown here is derived from an EMBL/GenBank/DDBJ whole genome shotgun (WGS) entry which is preliminary data.</text>
</comment>
<dbReference type="Proteomes" id="UP000294530">
    <property type="component" value="Unassembled WGS sequence"/>
</dbReference>
<dbReference type="PRINTS" id="PR00081">
    <property type="entry name" value="GDHRDH"/>
</dbReference>
<dbReference type="PANTHER" id="PTHR42760:SF133">
    <property type="entry name" value="3-OXOACYL-[ACYL-CARRIER-PROTEIN] REDUCTASE"/>
    <property type="match status" value="1"/>
</dbReference>
<dbReference type="SUPFAM" id="SSF51735">
    <property type="entry name" value="NAD(P)-binding Rossmann-fold domains"/>
    <property type="match status" value="1"/>
</dbReference>
<proteinExistence type="inferred from homology"/>
<comment type="similarity">
    <text evidence="1">Belongs to the short-chain dehydrogenases/reductases (SDR) family.</text>
</comment>
<dbReference type="Gene3D" id="3.40.50.720">
    <property type="entry name" value="NAD(P)-binding Rossmann-like Domain"/>
    <property type="match status" value="1"/>
</dbReference>
<dbReference type="KEGG" id="blac:94350213"/>
<reference evidence="4 5" key="1">
    <citation type="journal article" date="2021" name="Genome Biol.">
        <title>AFLAP: assembly-free linkage analysis pipeline using k-mers from genome sequencing data.</title>
        <authorList>
            <person name="Fletcher K."/>
            <person name="Zhang L."/>
            <person name="Gil J."/>
            <person name="Han R."/>
            <person name="Cavanaugh K."/>
            <person name="Michelmore R."/>
        </authorList>
    </citation>
    <scope>NUCLEOTIDE SEQUENCE [LARGE SCALE GENOMIC DNA]</scope>
    <source>
        <strain evidence="4 5">SF5</strain>
    </source>
</reference>
<gene>
    <name evidence="4" type="ORF">CCR75_006472</name>
</gene>
<dbReference type="PROSITE" id="PS00061">
    <property type="entry name" value="ADH_SHORT"/>
    <property type="match status" value="1"/>
</dbReference>
<dbReference type="InterPro" id="IPR002347">
    <property type="entry name" value="SDR_fam"/>
</dbReference>